<dbReference type="InterPro" id="IPR001830">
    <property type="entry name" value="Glyco_trans_20"/>
</dbReference>
<comment type="similarity">
    <text evidence="1">Belongs to the glycosyltransferase 20 family.</text>
</comment>
<dbReference type="GO" id="GO:0003825">
    <property type="term" value="F:alpha,alpha-trehalose-phosphate synthase (UDP-forming) activity"/>
    <property type="evidence" value="ECO:0007669"/>
    <property type="project" value="TreeGrafter"/>
</dbReference>
<name>A0A8J7PEL6_9BACT</name>
<dbReference type="AlphaFoldDB" id="A0A8J7PEL6"/>
<dbReference type="PANTHER" id="PTHR10788:SF106">
    <property type="entry name" value="BCDNA.GH08860"/>
    <property type="match status" value="1"/>
</dbReference>
<dbReference type="Pfam" id="PF00982">
    <property type="entry name" value="Glyco_transf_20"/>
    <property type="match status" value="1"/>
</dbReference>
<sequence>MMNILSYRGPGAGGGVSSALTRLMNQLSGFSSGCLERSDFAQGQLGISRKGKQLRWWRLEGSAITDCVDSEFISLPGAEVIDGHYRYCNEFLWPILHDMPQYARYSDVDHAFYAEFNQQFAQALKRARRQSFVERSSRSYFVHDYQLALMPSLLRKARLSALQISVFWHIPWPKVVEDRHKQAIGELAQCMVASDVIGFHTFEYAFNFLNFVEELLPDVELDRRSLSLRLAGGRLVRLKVMPLGLDLDFWQKAPHNYSKESMASKFGRYVLSVDRCDYTKGVLPRLAAIDNFFQRWPEQRGKLTFVQICQRTRDGLPSFDDYYARCVSQAEDLNSRHGDESWRPLIWMKDTVSQESLIDLYRNASAMLINPIRDGLNLTAKEFALSCADLSSPGALLLSKGAGVFHEIGKYAKEVEPDNREQMSLAIREALHMPESIRKEAISLMRRKLDENTLGDWWQAFTFAEVACGEPLDFEKELQLFASNKLEAIGF</sequence>
<evidence type="ECO:0000313" key="3">
    <source>
        <dbReference type="Proteomes" id="UP000664277"/>
    </source>
</evidence>
<dbReference type="GO" id="GO:0005992">
    <property type="term" value="P:trehalose biosynthetic process"/>
    <property type="evidence" value="ECO:0007669"/>
    <property type="project" value="InterPro"/>
</dbReference>
<organism evidence="2 3">
    <name type="scientific">Candidatus Obscuribacter phosphatis</name>
    <dbReference type="NCBI Taxonomy" id="1906157"/>
    <lineage>
        <taxon>Bacteria</taxon>
        <taxon>Bacillati</taxon>
        <taxon>Candidatus Melainabacteria</taxon>
        <taxon>Candidatus Obscuribacterales</taxon>
        <taxon>Candidatus Obscuribacteraceae</taxon>
        <taxon>Candidatus Obscuribacter</taxon>
    </lineage>
</organism>
<protein>
    <submittedName>
        <fullName evidence="2">Trehalose-6-phosphate synthase</fullName>
    </submittedName>
</protein>
<proteinExistence type="inferred from homology"/>
<dbReference type="Gene3D" id="3.40.50.2000">
    <property type="entry name" value="Glycogen Phosphorylase B"/>
    <property type="match status" value="2"/>
</dbReference>
<evidence type="ECO:0000313" key="2">
    <source>
        <dbReference type="EMBL" id="MBN8661976.1"/>
    </source>
</evidence>
<evidence type="ECO:0000256" key="1">
    <source>
        <dbReference type="ARBA" id="ARBA00008799"/>
    </source>
</evidence>
<comment type="caution">
    <text evidence="2">The sequence shown here is derived from an EMBL/GenBank/DDBJ whole genome shotgun (WGS) entry which is preliminary data.</text>
</comment>
<gene>
    <name evidence="2" type="ORF">J0M35_16530</name>
</gene>
<dbReference type="SUPFAM" id="SSF53756">
    <property type="entry name" value="UDP-Glycosyltransferase/glycogen phosphorylase"/>
    <property type="match status" value="1"/>
</dbReference>
<reference evidence="2" key="1">
    <citation type="submission" date="2021-02" db="EMBL/GenBank/DDBJ databases">
        <title>Genome-Resolved Metagenomics of a Microbial Community Performing Photosynthetic Biological Nutrient Removal.</title>
        <authorList>
            <person name="Mcdaniel E.A."/>
        </authorList>
    </citation>
    <scope>NUCLEOTIDE SEQUENCE</scope>
    <source>
        <strain evidence="2">UWPOB_OBS1</strain>
    </source>
</reference>
<accession>A0A8J7PEL6</accession>
<dbReference type="EMBL" id="JAFLCK010000028">
    <property type="protein sequence ID" value="MBN8661976.1"/>
    <property type="molecule type" value="Genomic_DNA"/>
</dbReference>
<dbReference type="Proteomes" id="UP000664277">
    <property type="component" value="Unassembled WGS sequence"/>
</dbReference>
<dbReference type="PANTHER" id="PTHR10788">
    <property type="entry name" value="TREHALOSE-6-PHOSPHATE SYNTHASE"/>
    <property type="match status" value="1"/>
</dbReference>